<dbReference type="PROSITE" id="PS00828">
    <property type="entry name" value="RIBOSOMAL_L36"/>
    <property type="match status" value="1"/>
</dbReference>
<dbReference type="InterPro" id="IPR052143">
    <property type="entry name" value="Mitoribosomal_bL36m"/>
</dbReference>
<keyword evidence="6 7" id="KW-0687">Ribonucleoprotein</keyword>
<dbReference type="PANTHER" id="PTHR46909">
    <property type="entry name" value="39S RIBOSOMAL PROTEIN L36, MITOCHONDRIAL"/>
    <property type="match status" value="1"/>
</dbReference>
<evidence type="ECO:0000256" key="1">
    <source>
        <dbReference type="ARBA" id="ARBA00004173"/>
    </source>
</evidence>
<reference evidence="8 9" key="1">
    <citation type="journal article" date="2016" name="Mol. Biol. Evol.">
        <title>Comparative Genomics of Early-Diverging Mushroom-Forming Fungi Provides Insights into the Origins of Lignocellulose Decay Capabilities.</title>
        <authorList>
            <person name="Nagy L.G."/>
            <person name="Riley R."/>
            <person name="Tritt A."/>
            <person name="Adam C."/>
            <person name="Daum C."/>
            <person name="Floudas D."/>
            <person name="Sun H."/>
            <person name="Yadav J.S."/>
            <person name="Pangilinan J."/>
            <person name="Larsson K.H."/>
            <person name="Matsuura K."/>
            <person name="Barry K."/>
            <person name="Labutti K."/>
            <person name="Kuo R."/>
            <person name="Ohm R.A."/>
            <person name="Bhattacharya S.S."/>
            <person name="Shirouzu T."/>
            <person name="Yoshinaga Y."/>
            <person name="Martin F.M."/>
            <person name="Grigoriev I.V."/>
            <person name="Hibbett D.S."/>
        </authorList>
    </citation>
    <scope>NUCLEOTIDE SEQUENCE [LARGE SCALE GENOMIC DNA]</scope>
    <source>
        <strain evidence="8 9">HHB12029</strain>
    </source>
</reference>
<dbReference type="SUPFAM" id="SSF57840">
    <property type="entry name" value="Ribosomal protein L36"/>
    <property type="match status" value="1"/>
</dbReference>
<sequence>MFSLRALRPAFARALVAPRHSLSSPFSLLARAGLALRPKSPQLTLTPQRGYKVRSSVKKLCDSCYTVRRRGVLFIQCSRNPRHKQRQG</sequence>
<dbReference type="STRING" id="1314781.A0A165K158"/>
<proteinExistence type="inferred from homology"/>
<dbReference type="AlphaFoldDB" id="A0A165K158"/>
<dbReference type="FunCoup" id="A0A165K158">
    <property type="interactions" value="126"/>
</dbReference>
<evidence type="ECO:0000256" key="7">
    <source>
        <dbReference type="RuleBase" id="RU000570"/>
    </source>
</evidence>
<protein>
    <recommendedName>
        <fullName evidence="7">Ribosomal protein</fullName>
    </recommendedName>
</protein>
<dbReference type="GO" id="GO:0005762">
    <property type="term" value="C:mitochondrial large ribosomal subunit"/>
    <property type="evidence" value="ECO:0007669"/>
    <property type="project" value="TreeGrafter"/>
</dbReference>
<dbReference type="InterPro" id="IPR035977">
    <property type="entry name" value="Ribosomal_bL36_sp"/>
</dbReference>
<keyword evidence="3" id="KW-0809">Transit peptide</keyword>
<dbReference type="PANTHER" id="PTHR46909:SF1">
    <property type="entry name" value="LARGE RIBOSOMAL SUBUNIT PROTEIN BL36M"/>
    <property type="match status" value="1"/>
</dbReference>
<dbReference type="InterPro" id="IPR000473">
    <property type="entry name" value="Ribosomal_bL36"/>
</dbReference>
<evidence type="ECO:0000256" key="3">
    <source>
        <dbReference type="ARBA" id="ARBA00022946"/>
    </source>
</evidence>
<dbReference type="GO" id="GO:0003735">
    <property type="term" value="F:structural constituent of ribosome"/>
    <property type="evidence" value="ECO:0007669"/>
    <property type="project" value="InterPro"/>
</dbReference>
<evidence type="ECO:0000256" key="5">
    <source>
        <dbReference type="ARBA" id="ARBA00023128"/>
    </source>
</evidence>
<evidence type="ECO:0000256" key="4">
    <source>
        <dbReference type="ARBA" id="ARBA00022980"/>
    </source>
</evidence>
<dbReference type="NCBIfam" id="TIGR01022">
    <property type="entry name" value="rpmJ_bact"/>
    <property type="match status" value="1"/>
</dbReference>
<organism evidence="8 9">
    <name type="scientific">Exidia glandulosa HHB12029</name>
    <dbReference type="NCBI Taxonomy" id="1314781"/>
    <lineage>
        <taxon>Eukaryota</taxon>
        <taxon>Fungi</taxon>
        <taxon>Dikarya</taxon>
        <taxon>Basidiomycota</taxon>
        <taxon>Agaricomycotina</taxon>
        <taxon>Agaricomycetes</taxon>
        <taxon>Auriculariales</taxon>
        <taxon>Exidiaceae</taxon>
        <taxon>Exidia</taxon>
    </lineage>
</organism>
<comment type="subcellular location">
    <subcellularLocation>
        <location evidence="1">Mitochondrion</location>
    </subcellularLocation>
</comment>
<dbReference type="HAMAP" id="MF_00251">
    <property type="entry name" value="Ribosomal_bL36"/>
    <property type="match status" value="1"/>
</dbReference>
<comment type="similarity">
    <text evidence="2 7">Belongs to the bacterial ribosomal protein bL36 family.</text>
</comment>
<dbReference type="Pfam" id="PF00444">
    <property type="entry name" value="Ribosomal_L36"/>
    <property type="match status" value="1"/>
</dbReference>
<dbReference type="InParanoid" id="A0A165K158"/>
<keyword evidence="5" id="KW-0496">Mitochondrion</keyword>
<name>A0A165K158_EXIGL</name>
<evidence type="ECO:0000256" key="2">
    <source>
        <dbReference type="ARBA" id="ARBA00007645"/>
    </source>
</evidence>
<keyword evidence="4 7" id="KW-0689">Ribosomal protein</keyword>
<dbReference type="GO" id="GO:0006412">
    <property type="term" value="P:translation"/>
    <property type="evidence" value="ECO:0007669"/>
    <property type="project" value="InterPro"/>
</dbReference>
<evidence type="ECO:0000313" key="8">
    <source>
        <dbReference type="EMBL" id="KZV95635.1"/>
    </source>
</evidence>
<dbReference type="OrthoDB" id="10265903at2759"/>
<keyword evidence="9" id="KW-1185">Reference proteome</keyword>
<dbReference type="Proteomes" id="UP000077266">
    <property type="component" value="Unassembled WGS sequence"/>
</dbReference>
<dbReference type="EMBL" id="KV425954">
    <property type="protein sequence ID" value="KZV95635.1"/>
    <property type="molecule type" value="Genomic_DNA"/>
</dbReference>
<gene>
    <name evidence="8" type="ORF">EXIGLDRAFT_766079</name>
</gene>
<evidence type="ECO:0000256" key="6">
    <source>
        <dbReference type="ARBA" id="ARBA00023274"/>
    </source>
</evidence>
<accession>A0A165K158</accession>
<evidence type="ECO:0000313" key="9">
    <source>
        <dbReference type="Proteomes" id="UP000077266"/>
    </source>
</evidence>